<sequence>MLKDGILKNGMVEYNGKQYTIEESFNIVDRITGKTFEAKEQINQAGFKWDSQFKVWINPEKYEWLKKNCLILNSDWVLIVSGEAKEIVEGIINIDRNRNESRISRFELDGDKYEVWQHIEKGNQYYFAIYKNGEVINKSIRFFEKMLAKLEG</sequence>
<dbReference type="RefSeq" id="WP_075756370.1">
    <property type="nucleotide sequence ID" value="NZ_CP146991.1"/>
</dbReference>
<dbReference type="EMBL" id="FCOW01000004">
    <property type="protein sequence ID" value="CVK18436.1"/>
    <property type="molecule type" value="Genomic_DNA"/>
</dbReference>
<accession>A0ABM9VZW0</accession>
<proteinExistence type="predicted"/>
<protein>
    <recommendedName>
        <fullName evidence="3">DUF4367 domain-containing protein</fullName>
    </recommendedName>
</protein>
<evidence type="ECO:0000313" key="1">
    <source>
        <dbReference type="EMBL" id="CVK18436.1"/>
    </source>
</evidence>
<dbReference type="Proteomes" id="UP000245702">
    <property type="component" value="Unassembled WGS sequence"/>
</dbReference>
<comment type="caution">
    <text evidence="1">The sequence shown here is derived from an EMBL/GenBank/DDBJ whole genome shotgun (WGS) entry which is preliminary data.</text>
</comment>
<gene>
    <name evidence="1" type="ORF">SSPH_01074</name>
</gene>
<evidence type="ECO:0000313" key="2">
    <source>
        <dbReference type="Proteomes" id="UP000245702"/>
    </source>
</evidence>
<keyword evidence="2" id="KW-1185">Reference proteome</keyword>
<organism evidence="1 2">
    <name type="scientific">Sporomusa sphaeroides DSM 2875</name>
    <dbReference type="NCBI Taxonomy" id="1337886"/>
    <lineage>
        <taxon>Bacteria</taxon>
        <taxon>Bacillati</taxon>
        <taxon>Bacillota</taxon>
        <taxon>Negativicutes</taxon>
        <taxon>Selenomonadales</taxon>
        <taxon>Sporomusaceae</taxon>
        <taxon>Sporomusa</taxon>
    </lineage>
</organism>
<name>A0ABM9VZW0_9FIRM</name>
<evidence type="ECO:0008006" key="3">
    <source>
        <dbReference type="Google" id="ProtNLM"/>
    </source>
</evidence>
<reference evidence="1 2" key="1">
    <citation type="submission" date="2016-01" db="EMBL/GenBank/DDBJ databases">
        <authorList>
            <person name="Brown R."/>
        </authorList>
    </citation>
    <scope>NUCLEOTIDE SEQUENCE [LARGE SCALE GENOMIC DNA]</scope>
    <source>
        <strain evidence="1">Sporomusa sphaeroides DSM 2875</strain>
    </source>
</reference>